<dbReference type="InterPro" id="IPR036390">
    <property type="entry name" value="WH_DNA-bd_sf"/>
</dbReference>
<evidence type="ECO:0000259" key="1">
    <source>
        <dbReference type="Pfam" id="PF03551"/>
    </source>
</evidence>
<protein>
    <submittedName>
        <fullName evidence="3">PadR family transcriptional regulator</fullName>
    </submittedName>
</protein>
<reference evidence="4" key="1">
    <citation type="submission" date="2015-01" db="EMBL/GenBank/DDBJ databases">
        <title>Draft genome sequence of Rhodococcus pyridinivorans strain KG-16, a hydrocarbon-degrading bacterium.</title>
        <authorList>
            <person name="Aggarwal R.K."/>
            <person name="Dawar C."/>
        </authorList>
    </citation>
    <scope>NUCLEOTIDE SEQUENCE [LARGE SCALE GENOMIC DNA]</scope>
    <source>
        <strain evidence="4">KG-16</strain>
    </source>
</reference>
<dbReference type="InterPro" id="IPR036388">
    <property type="entry name" value="WH-like_DNA-bd_sf"/>
</dbReference>
<dbReference type="GeneID" id="86866008"/>
<dbReference type="PATRIC" id="fig|1441730.3.peg.4188"/>
<organism evidence="3 4">
    <name type="scientific">Rhodococcus pyridinivorans KG-16</name>
    <dbReference type="NCBI Taxonomy" id="1441730"/>
    <lineage>
        <taxon>Bacteria</taxon>
        <taxon>Bacillati</taxon>
        <taxon>Actinomycetota</taxon>
        <taxon>Actinomycetes</taxon>
        <taxon>Mycobacteriales</taxon>
        <taxon>Nocardiaceae</taxon>
        <taxon>Rhodococcus</taxon>
    </lineage>
</organism>
<evidence type="ECO:0000259" key="2">
    <source>
        <dbReference type="Pfam" id="PF10400"/>
    </source>
</evidence>
<gene>
    <name evidence="3" type="ORF">Z045_20025</name>
</gene>
<dbReference type="InterPro" id="IPR018309">
    <property type="entry name" value="Tscrpt_reg_PadR_C"/>
</dbReference>
<dbReference type="RefSeq" id="WP_060653410.1">
    <property type="nucleotide sequence ID" value="NZ_AZXY01000011.1"/>
</dbReference>
<feature type="domain" description="Transcription regulator PadR N-terminal" evidence="1">
    <location>
        <begin position="7"/>
        <end position="81"/>
    </location>
</feature>
<evidence type="ECO:0000313" key="4">
    <source>
        <dbReference type="Proteomes" id="UP000053060"/>
    </source>
</evidence>
<accession>A0A0V9UGC6</accession>
<dbReference type="Gene3D" id="1.10.10.10">
    <property type="entry name" value="Winged helix-like DNA-binding domain superfamily/Winged helix DNA-binding domain"/>
    <property type="match status" value="1"/>
</dbReference>
<dbReference type="PANTHER" id="PTHR43252">
    <property type="entry name" value="TRANSCRIPTIONAL REGULATOR YQJI"/>
    <property type="match status" value="1"/>
</dbReference>
<sequence>MSLRFAILTALVERDSTGLELARRFDRSIGYFWPATHQQIYRELDRMRAGDLIREVSTDGKPGRGQPRRFTITPDGRRLLRGWISEIEDPDVVRSGVSVRLRAAAALDDPDAARPALEHQRAYRTAMLEQYRAIEQRDFAEVRGDARSTLQHLVLRLGILLEETWLTWLDEALDTIDRLDATPDSSADRSGTVT</sequence>
<reference evidence="3 4" key="2">
    <citation type="journal article" date="2016" name="Genome Announc.">
        <title>Draft Genome Sequence of a Versatile Hydrocarbon-Degrading Bacterium, Rhodococcus pyridinivorans Strain KG-16, Collected from Oil Fields in India.</title>
        <authorList>
            <person name="Aggarwal R.K."/>
            <person name="Dawar C."/>
            <person name="Phanindranath R."/>
            <person name="Mutnuri L."/>
            <person name="Dayal A.M."/>
        </authorList>
    </citation>
    <scope>NUCLEOTIDE SEQUENCE [LARGE SCALE GENOMIC DNA]</scope>
    <source>
        <strain evidence="3 4">KG-16</strain>
    </source>
</reference>
<dbReference type="AlphaFoldDB" id="A0A0V9UGC6"/>
<dbReference type="Pfam" id="PF10400">
    <property type="entry name" value="Vir_act_alpha_C"/>
    <property type="match status" value="1"/>
</dbReference>
<dbReference type="PANTHER" id="PTHR43252:SF4">
    <property type="entry name" value="TRANSCRIPTIONAL REGULATORY PROTEIN"/>
    <property type="match status" value="1"/>
</dbReference>
<dbReference type="SUPFAM" id="SSF46785">
    <property type="entry name" value="Winged helix' DNA-binding domain"/>
    <property type="match status" value="1"/>
</dbReference>
<evidence type="ECO:0000313" key="3">
    <source>
        <dbReference type="EMBL" id="KSZ57053.1"/>
    </source>
</evidence>
<proteinExistence type="predicted"/>
<name>A0A0V9UGC6_9NOCA</name>
<dbReference type="Pfam" id="PF03551">
    <property type="entry name" value="PadR"/>
    <property type="match status" value="1"/>
</dbReference>
<dbReference type="Gene3D" id="6.10.140.190">
    <property type="match status" value="1"/>
</dbReference>
<dbReference type="Proteomes" id="UP000053060">
    <property type="component" value="Unassembled WGS sequence"/>
</dbReference>
<dbReference type="EMBL" id="AZXY01000011">
    <property type="protein sequence ID" value="KSZ57053.1"/>
    <property type="molecule type" value="Genomic_DNA"/>
</dbReference>
<comment type="caution">
    <text evidence="3">The sequence shown here is derived from an EMBL/GenBank/DDBJ whole genome shotgun (WGS) entry which is preliminary data.</text>
</comment>
<dbReference type="InterPro" id="IPR005149">
    <property type="entry name" value="Tscrpt_reg_PadR_N"/>
</dbReference>
<feature type="domain" description="Transcription regulator PadR C-terminal" evidence="2">
    <location>
        <begin position="94"/>
        <end position="176"/>
    </location>
</feature>